<evidence type="ECO:0000256" key="2">
    <source>
        <dbReference type="ARBA" id="ARBA00022801"/>
    </source>
</evidence>
<dbReference type="AlphaFoldDB" id="A0A1Y2JV20"/>
<dbReference type="SUPFAM" id="SSF56300">
    <property type="entry name" value="Metallo-dependent phosphatases"/>
    <property type="match status" value="1"/>
</dbReference>
<evidence type="ECO:0000259" key="5">
    <source>
        <dbReference type="Pfam" id="PF00149"/>
    </source>
</evidence>
<keyword evidence="2" id="KW-0378">Hydrolase</keyword>
<dbReference type="Pfam" id="PF00149">
    <property type="entry name" value="Metallophos"/>
    <property type="match status" value="1"/>
</dbReference>
<dbReference type="Proteomes" id="UP000193335">
    <property type="component" value="Unassembled WGS sequence"/>
</dbReference>
<evidence type="ECO:0000256" key="3">
    <source>
        <dbReference type="ARBA" id="ARBA00023004"/>
    </source>
</evidence>
<dbReference type="RefSeq" id="WP_085399698.1">
    <property type="nucleotide sequence ID" value="NZ_NAFL01000230.1"/>
</dbReference>
<dbReference type="Gene3D" id="3.60.21.10">
    <property type="match status" value="1"/>
</dbReference>
<dbReference type="GO" id="GO:0046872">
    <property type="term" value="F:metal ion binding"/>
    <property type="evidence" value="ECO:0007669"/>
    <property type="project" value="UniProtKB-KW"/>
</dbReference>
<sequence length="519" mass="58796">MGIAFDLATVNWLAHLLQPGGHIPRRAAPDEHESLEMFLSQLPERFVSSRGNEDKVRRVAEAAREQLSRIPYGQEIPLQLLESLQQLLSHYPWISMIVPSMKNVELDRFLASREFLHDLVHEVKWQDDGLIMQPRDLDDHPQALLDVFPPFQTALNAMTRWPGLLFWRPNKDSVFLPFAGKTPAAVRECAGWALSNLKISRFRGLKTFEAEYFRRFPEARATAASTTTLLHISDLHIGSTEAATSLPRLQQLLRNQIREIPNGQKVVLVISGDLIDDPKDEYYNSARQFLDTAQNLTEEPPILVLGNHDVRTDGYLSENLRNAIKLPTNRVRWFDDQPLGLVCFNSVAGGRLAAGKIGPEQFADVGNEIDHKRDWRDHTLVGVLHHHPLPVDNPAWYARPFYERILGRFFEKTDQLEDATDFVDFVRQRRFAAVLHGHKHIPRVASIPGPPPIAVLGCGSSVGKVPTNDGRIFLSINRIDVNHQTGSLSCRLMAERTLGAGMSQWDRWESHEILHAQAL</sequence>
<keyword evidence="3" id="KW-0408">Iron</keyword>
<keyword evidence="1" id="KW-0479">Metal-binding</keyword>
<reference evidence="6 7" key="1">
    <citation type="submission" date="2017-03" db="EMBL/GenBank/DDBJ databases">
        <title>Whole genome sequences of fourteen strains of Bradyrhizobium canariense and one strain of Bradyrhizobium japonicum isolated from Lupinus (Papilionoideae: Genisteae) species in Algeria.</title>
        <authorList>
            <person name="Crovadore J."/>
            <person name="Chekireb D."/>
            <person name="Brachmann A."/>
            <person name="Chablais R."/>
            <person name="Cochard B."/>
            <person name="Lefort F."/>
        </authorList>
    </citation>
    <scope>NUCLEOTIDE SEQUENCE [LARGE SCALE GENOMIC DNA]</scope>
    <source>
        <strain evidence="6 7">UBMA197</strain>
    </source>
</reference>
<evidence type="ECO:0000256" key="1">
    <source>
        <dbReference type="ARBA" id="ARBA00022723"/>
    </source>
</evidence>
<dbReference type="GO" id="GO:0016787">
    <property type="term" value="F:hydrolase activity"/>
    <property type="evidence" value="ECO:0007669"/>
    <property type="project" value="UniProtKB-KW"/>
</dbReference>
<name>A0A1Y2JV20_BRAJP</name>
<gene>
    <name evidence="6" type="ORF">BSZ19_11770</name>
</gene>
<dbReference type="PANTHER" id="PTHR42988">
    <property type="entry name" value="PHOSPHOHYDROLASE"/>
    <property type="match status" value="1"/>
</dbReference>
<dbReference type="InterPro" id="IPR004843">
    <property type="entry name" value="Calcineurin-like_PHP"/>
</dbReference>
<protein>
    <recommendedName>
        <fullName evidence="5">Calcineurin-like phosphoesterase domain-containing protein</fullName>
    </recommendedName>
</protein>
<dbReference type="InterPro" id="IPR050884">
    <property type="entry name" value="CNP_phosphodiesterase-III"/>
</dbReference>
<evidence type="ECO:0000256" key="4">
    <source>
        <dbReference type="ARBA" id="ARBA00025742"/>
    </source>
</evidence>
<evidence type="ECO:0000313" key="6">
    <source>
        <dbReference type="EMBL" id="OSJ34568.1"/>
    </source>
</evidence>
<evidence type="ECO:0000313" key="7">
    <source>
        <dbReference type="Proteomes" id="UP000193335"/>
    </source>
</evidence>
<proteinExistence type="inferred from homology"/>
<dbReference type="InterPro" id="IPR029052">
    <property type="entry name" value="Metallo-depent_PP-like"/>
</dbReference>
<comment type="similarity">
    <text evidence="4">Belongs to the cyclic nucleotide phosphodiesterase class-III family.</text>
</comment>
<accession>A0A1Y2JV20</accession>
<dbReference type="EMBL" id="NAFL01000230">
    <property type="protein sequence ID" value="OSJ34568.1"/>
    <property type="molecule type" value="Genomic_DNA"/>
</dbReference>
<dbReference type="PANTHER" id="PTHR42988:SF2">
    <property type="entry name" value="CYCLIC NUCLEOTIDE PHOSPHODIESTERASE CBUA0032-RELATED"/>
    <property type="match status" value="1"/>
</dbReference>
<feature type="domain" description="Calcineurin-like phosphoesterase" evidence="5">
    <location>
        <begin position="228"/>
        <end position="442"/>
    </location>
</feature>
<comment type="caution">
    <text evidence="6">The sequence shown here is derived from an EMBL/GenBank/DDBJ whole genome shotgun (WGS) entry which is preliminary data.</text>
</comment>
<organism evidence="6 7">
    <name type="scientific">Bradyrhizobium japonicum</name>
    <dbReference type="NCBI Taxonomy" id="375"/>
    <lineage>
        <taxon>Bacteria</taxon>
        <taxon>Pseudomonadati</taxon>
        <taxon>Pseudomonadota</taxon>
        <taxon>Alphaproteobacteria</taxon>
        <taxon>Hyphomicrobiales</taxon>
        <taxon>Nitrobacteraceae</taxon>
        <taxon>Bradyrhizobium</taxon>
    </lineage>
</organism>